<evidence type="ECO:0000313" key="3">
    <source>
        <dbReference type="Proteomes" id="UP000006101"/>
    </source>
</evidence>
<organism evidence="2 3">
    <name type="scientific">Candidatus Nitrosopumilus koreensis AR1</name>
    <dbReference type="NCBI Taxonomy" id="1229908"/>
    <lineage>
        <taxon>Archaea</taxon>
        <taxon>Nitrososphaerota</taxon>
        <taxon>Nitrososphaeria</taxon>
        <taxon>Nitrosopumilales</taxon>
        <taxon>Nitrosopumilaceae</taxon>
        <taxon>Nitrosopumilus</taxon>
    </lineage>
</organism>
<dbReference type="AlphaFoldDB" id="K0B5C7"/>
<feature type="transmembrane region" description="Helical" evidence="1">
    <location>
        <begin position="87"/>
        <end position="104"/>
    </location>
</feature>
<accession>K0B5C7</accession>
<keyword evidence="1" id="KW-0812">Transmembrane</keyword>
<evidence type="ECO:0000256" key="1">
    <source>
        <dbReference type="SAM" id="Phobius"/>
    </source>
</evidence>
<keyword evidence="1" id="KW-1133">Transmembrane helix</keyword>
<proteinExistence type="predicted"/>
<sequence length="133" mass="14460">MNTPILIIGIILMVIGVFVYFTIQPDVSNCGSFVGQFGQVISTNISSGCQTVYQIQTISAVIVVVGLGLTIAGAVMKNSSQTTTNRVLAIIASIIAFFGFQMIFPFPYGIVFAIISVIVIIFPLFRNRKKQNY</sequence>
<dbReference type="RefSeq" id="WP_014963051.1">
    <property type="nucleotide sequence ID" value="NC_018655.1"/>
</dbReference>
<gene>
    <name evidence="2" type="ORF">NKOR_03870</name>
</gene>
<dbReference type="EMBL" id="CP003842">
    <property type="protein sequence ID" value="AFS80664.1"/>
    <property type="molecule type" value="Genomic_DNA"/>
</dbReference>
<dbReference type="GeneID" id="13724812"/>
<dbReference type="Proteomes" id="UP000006101">
    <property type="component" value="Chromosome"/>
</dbReference>
<dbReference type="PATRIC" id="fig|1229908.8.peg.832"/>
<feature type="transmembrane region" description="Helical" evidence="1">
    <location>
        <begin position="5"/>
        <end position="23"/>
    </location>
</feature>
<reference evidence="2 3" key="1">
    <citation type="journal article" date="2012" name="J. Bacteriol.">
        <title>Draft Genome Sequence of an Ammonia-Oxidizing Archaeon, "Candidatus Nitrosopumilus koreensis" AR1, from Marine Sediment.</title>
        <authorList>
            <person name="Park S.J."/>
            <person name="Kim J.G."/>
            <person name="Jung M.Y."/>
            <person name="Kim S.J."/>
            <person name="Cha I.T."/>
            <person name="Kwon K."/>
            <person name="Lee J.H."/>
            <person name="Rhee S.K."/>
        </authorList>
    </citation>
    <scope>NUCLEOTIDE SEQUENCE [LARGE SCALE GENOMIC DNA]</scope>
    <source>
        <strain evidence="2 3">AR1</strain>
    </source>
</reference>
<protein>
    <submittedName>
        <fullName evidence="2">Uncharacterized protein</fullName>
    </submittedName>
</protein>
<dbReference type="STRING" id="1229908.NKOR_03870"/>
<dbReference type="KEGG" id="nkr:NKOR_03870"/>
<feature type="transmembrane region" description="Helical" evidence="1">
    <location>
        <begin position="53"/>
        <end position="75"/>
    </location>
</feature>
<keyword evidence="3" id="KW-1185">Reference proteome</keyword>
<keyword evidence="1" id="KW-0472">Membrane</keyword>
<name>K0B5C7_9ARCH</name>
<evidence type="ECO:0000313" key="2">
    <source>
        <dbReference type="EMBL" id="AFS80664.1"/>
    </source>
</evidence>
<dbReference type="HOGENOM" id="CLU_1901825_0_0_2"/>
<feature type="transmembrane region" description="Helical" evidence="1">
    <location>
        <begin position="110"/>
        <end position="127"/>
    </location>
</feature>